<sequence length="153" mass="16251">MSVLWMGMVVALGVSGVGGGAGVAQGGGSAAPAGVVAEAEWAQLRAPVWLTRTGGFVGARDRIMISRFGAWTHQDLRTGQTRTGHLDRWEVLRLNRLLDLARGTRPRPGPPNCADAFRFTLVTSGIRAGYEECGQRVGPVGDVVHFILRAVST</sequence>
<accession>A0ABP4XFE3</accession>
<protein>
    <submittedName>
        <fullName evidence="1">Uncharacterized protein</fullName>
    </submittedName>
</protein>
<comment type="caution">
    <text evidence="1">The sequence shown here is derived from an EMBL/GenBank/DDBJ whole genome shotgun (WGS) entry which is preliminary data.</text>
</comment>
<gene>
    <name evidence="1" type="ORF">GCM10009681_55530</name>
</gene>
<name>A0ABP4XFE3_9ACTN</name>
<proteinExistence type="predicted"/>
<reference evidence="2" key="1">
    <citation type="journal article" date="2019" name="Int. J. Syst. Evol. Microbiol.">
        <title>The Global Catalogue of Microorganisms (GCM) 10K type strain sequencing project: providing services to taxonomists for standard genome sequencing and annotation.</title>
        <authorList>
            <consortium name="The Broad Institute Genomics Platform"/>
            <consortium name="The Broad Institute Genome Sequencing Center for Infectious Disease"/>
            <person name="Wu L."/>
            <person name="Ma J."/>
        </authorList>
    </citation>
    <scope>NUCLEOTIDE SEQUENCE [LARGE SCALE GENOMIC DNA]</scope>
    <source>
        <strain evidence="2">JCM 13249</strain>
    </source>
</reference>
<dbReference type="Proteomes" id="UP001500655">
    <property type="component" value="Unassembled WGS sequence"/>
</dbReference>
<organism evidence="1 2">
    <name type="scientific">Luedemannella helvata</name>
    <dbReference type="NCBI Taxonomy" id="349315"/>
    <lineage>
        <taxon>Bacteria</taxon>
        <taxon>Bacillati</taxon>
        <taxon>Actinomycetota</taxon>
        <taxon>Actinomycetes</taxon>
        <taxon>Micromonosporales</taxon>
        <taxon>Micromonosporaceae</taxon>
        <taxon>Luedemannella</taxon>
    </lineage>
</organism>
<evidence type="ECO:0000313" key="1">
    <source>
        <dbReference type="EMBL" id="GAA1777152.1"/>
    </source>
</evidence>
<dbReference type="EMBL" id="BAAALS010000053">
    <property type="protein sequence ID" value="GAA1777152.1"/>
    <property type="molecule type" value="Genomic_DNA"/>
</dbReference>
<evidence type="ECO:0000313" key="2">
    <source>
        <dbReference type="Proteomes" id="UP001500655"/>
    </source>
</evidence>
<keyword evidence="2" id="KW-1185">Reference proteome</keyword>